<keyword evidence="2 4" id="KW-0808">Transferase</keyword>
<keyword evidence="5" id="KW-1185">Reference proteome</keyword>
<dbReference type="PANTHER" id="PTHR13090">
    <property type="entry name" value="ARGININE-HYDROXYLASE NDUFAF5, MITOCHONDRIAL"/>
    <property type="match status" value="1"/>
</dbReference>
<evidence type="ECO:0000313" key="4">
    <source>
        <dbReference type="EMBL" id="EMD82395.1"/>
    </source>
</evidence>
<dbReference type="CDD" id="cd02440">
    <property type="entry name" value="AdoMet_MTases"/>
    <property type="match status" value="1"/>
</dbReference>
<name>M2SAL2_9SPHN</name>
<accession>M2SAL2</accession>
<dbReference type="EMBL" id="AMRV01000007">
    <property type="protein sequence ID" value="EMD82395.1"/>
    <property type="molecule type" value="Genomic_DNA"/>
</dbReference>
<evidence type="ECO:0000256" key="2">
    <source>
        <dbReference type="ARBA" id="ARBA00022679"/>
    </source>
</evidence>
<dbReference type="InterPro" id="IPR050602">
    <property type="entry name" value="Malonyl-ACP_OMT"/>
</dbReference>
<dbReference type="PANTHER" id="PTHR13090:SF1">
    <property type="entry name" value="ARGININE-HYDROXYLASE NDUFAF5, MITOCHONDRIAL"/>
    <property type="match status" value="1"/>
</dbReference>
<keyword evidence="1 4" id="KW-0489">Methyltransferase</keyword>
<feature type="domain" description="Methyltransferase type 11" evidence="3">
    <location>
        <begin position="91"/>
        <end position="141"/>
    </location>
</feature>
<dbReference type="Gene3D" id="3.40.50.150">
    <property type="entry name" value="Vaccinia Virus protein VP39"/>
    <property type="match status" value="1"/>
</dbReference>
<dbReference type="GO" id="GO:0008757">
    <property type="term" value="F:S-adenosylmethionine-dependent methyltransferase activity"/>
    <property type="evidence" value="ECO:0007669"/>
    <property type="project" value="InterPro"/>
</dbReference>
<dbReference type="AlphaFoldDB" id="M2SAL2"/>
<dbReference type="GO" id="GO:0032259">
    <property type="term" value="P:methylation"/>
    <property type="evidence" value="ECO:0007669"/>
    <property type="project" value="UniProtKB-KW"/>
</dbReference>
<organism evidence="4 5">
    <name type="scientific">Pacificimonas flava</name>
    <dbReference type="NCBI Taxonomy" id="1234595"/>
    <lineage>
        <taxon>Bacteria</taxon>
        <taxon>Pseudomonadati</taxon>
        <taxon>Pseudomonadota</taxon>
        <taxon>Alphaproteobacteria</taxon>
        <taxon>Sphingomonadales</taxon>
        <taxon>Sphingosinicellaceae</taxon>
        <taxon>Pacificimonas</taxon>
    </lineage>
</organism>
<evidence type="ECO:0000313" key="5">
    <source>
        <dbReference type="Proteomes" id="UP000011717"/>
    </source>
</evidence>
<comment type="caution">
    <text evidence="4">The sequence shown here is derived from an EMBL/GenBank/DDBJ whole genome shotgun (WGS) entry which is preliminary data.</text>
</comment>
<dbReference type="InterPro" id="IPR029063">
    <property type="entry name" value="SAM-dependent_MTases_sf"/>
</dbReference>
<evidence type="ECO:0000259" key="3">
    <source>
        <dbReference type="Pfam" id="PF08241"/>
    </source>
</evidence>
<evidence type="ECO:0000256" key="1">
    <source>
        <dbReference type="ARBA" id="ARBA00022603"/>
    </source>
</evidence>
<dbReference type="InterPro" id="IPR013216">
    <property type="entry name" value="Methyltransf_11"/>
</dbReference>
<sequence>MRARMNDDENRIAPFDRNARRRARERAVKRYGEFAFLKDAVSEDLAGRAAGFDRRWARCLDLGAHDGRLGARIGAKTLIATDSAYGFAAPLRGVVCDEDRLPFAEDSFDIVVSALSLHSVNDLPGALVQIRRLLRPGGVFLAAFVGGASFAAQRSALLHAEMEASSGASPRLLPMVDPAEAPGLLQRAGFVDPVVDQHWITVKYRGAQDMVRDLRGMGETNVLAARERAPMGRGQVGALLAAAHTGADQRIEAQAEILTLTGRAPEAPGE</sequence>
<protein>
    <submittedName>
        <fullName evidence="4">SAM-dependent methyltransferase</fullName>
    </submittedName>
</protein>
<reference evidence="4 5" key="1">
    <citation type="journal article" date="2013" name="Genome Announc.">
        <title>Draft Genome Sequence of Strain JLT2015T, Belonging to the Family Sphingomonadaceae of the Alphaproteobacteria.</title>
        <authorList>
            <person name="Tang K."/>
            <person name="Liu K."/>
            <person name="Li S."/>
            <person name="Jiao N."/>
        </authorList>
    </citation>
    <scope>NUCLEOTIDE SEQUENCE [LARGE SCALE GENOMIC DNA]</scope>
    <source>
        <strain evidence="4 5">JLT2015</strain>
    </source>
</reference>
<proteinExistence type="predicted"/>
<dbReference type="Pfam" id="PF08241">
    <property type="entry name" value="Methyltransf_11"/>
    <property type="match status" value="1"/>
</dbReference>
<gene>
    <name evidence="4" type="ORF">C725_2116</name>
</gene>
<dbReference type="SUPFAM" id="SSF53335">
    <property type="entry name" value="S-adenosyl-L-methionine-dependent methyltransferases"/>
    <property type="match status" value="1"/>
</dbReference>
<dbReference type="PATRIC" id="fig|1234595.3.peg.2118"/>
<dbReference type="Proteomes" id="UP000011717">
    <property type="component" value="Unassembled WGS sequence"/>
</dbReference>